<gene>
    <name evidence="1" type="ORF">A6D92_11930</name>
</gene>
<protein>
    <recommendedName>
        <fullName evidence="3">Pyrophosphatase PpaX</fullName>
    </recommendedName>
</protein>
<dbReference type="InterPro" id="IPR036412">
    <property type="entry name" value="HAD-like_sf"/>
</dbReference>
<evidence type="ECO:0008006" key="3">
    <source>
        <dbReference type="Google" id="ProtNLM"/>
    </source>
</evidence>
<dbReference type="Proteomes" id="UP000194267">
    <property type="component" value="Unassembled WGS sequence"/>
</dbReference>
<dbReference type="GO" id="GO:0006281">
    <property type="term" value="P:DNA repair"/>
    <property type="evidence" value="ECO:0007669"/>
    <property type="project" value="TreeGrafter"/>
</dbReference>
<dbReference type="PANTHER" id="PTHR43434:SF26">
    <property type="entry name" value="PYROPHOSPHATASE PPAX"/>
    <property type="match status" value="1"/>
</dbReference>
<evidence type="ECO:0000313" key="1">
    <source>
        <dbReference type="EMBL" id="OTA40913.1"/>
    </source>
</evidence>
<dbReference type="GO" id="GO:0005829">
    <property type="term" value="C:cytosol"/>
    <property type="evidence" value="ECO:0007669"/>
    <property type="project" value="TreeGrafter"/>
</dbReference>
<organism evidence="1 2">
    <name type="scientific">Symbiobacterium thermophilum</name>
    <dbReference type="NCBI Taxonomy" id="2734"/>
    <lineage>
        <taxon>Bacteria</taxon>
        <taxon>Bacillati</taxon>
        <taxon>Bacillota</taxon>
        <taxon>Clostridia</taxon>
        <taxon>Eubacteriales</taxon>
        <taxon>Symbiobacteriaceae</taxon>
        <taxon>Symbiobacterium</taxon>
    </lineage>
</organism>
<sequence>MSHFDAVLFDLDGTLIDTNHLIVTSFQHVFRTRLGLEVAPEEIYRFFGEPLRTTMTRFAPDRADELTEAYREYNLSVHDRLVRRFPGVNDAVAALRQAGVRLGVVTSKYTPLARRGLSVCGLEAHFPVVVGEDQTERHKPEPDPALLALELLGVQPGPRVLMVGDSPLDLRCGRAAGCRTAAVGWALDRAALAAGEPDFWLERPSDLVALVLSGAVSA</sequence>
<dbReference type="EMBL" id="LWLV01001022">
    <property type="protein sequence ID" value="OTA40913.1"/>
    <property type="molecule type" value="Genomic_DNA"/>
</dbReference>
<dbReference type="Gene3D" id="1.10.150.240">
    <property type="entry name" value="Putative phosphatase, domain 2"/>
    <property type="match status" value="1"/>
</dbReference>
<proteinExistence type="predicted"/>
<dbReference type="NCBIfam" id="TIGR01549">
    <property type="entry name" value="HAD-SF-IA-v1"/>
    <property type="match status" value="1"/>
</dbReference>
<dbReference type="InterPro" id="IPR050155">
    <property type="entry name" value="HAD-like_hydrolase_sf"/>
</dbReference>
<dbReference type="PANTHER" id="PTHR43434">
    <property type="entry name" value="PHOSPHOGLYCOLATE PHOSPHATASE"/>
    <property type="match status" value="1"/>
</dbReference>
<dbReference type="InterPro" id="IPR023214">
    <property type="entry name" value="HAD_sf"/>
</dbReference>
<dbReference type="InterPro" id="IPR006439">
    <property type="entry name" value="HAD-SF_hydro_IA"/>
</dbReference>
<name>A0A1Y2T6Q5_SYMTR</name>
<dbReference type="AlphaFoldDB" id="A0A1Y2T6Q5"/>
<dbReference type="GO" id="GO:0008967">
    <property type="term" value="F:phosphoglycolate phosphatase activity"/>
    <property type="evidence" value="ECO:0007669"/>
    <property type="project" value="TreeGrafter"/>
</dbReference>
<dbReference type="SUPFAM" id="SSF56784">
    <property type="entry name" value="HAD-like"/>
    <property type="match status" value="1"/>
</dbReference>
<dbReference type="InterPro" id="IPR041492">
    <property type="entry name" value="HAD_2"/>
</dbReference>
<dbReference type="SFLD" id="SFLDG01135">
    <property type="entry name" value="C1.5.6:_HAD__Beta-PGM__Phospha"/>
    <property type="match status" value="1"/>
</dbReference>
<comment type="caution">
    <text evidence="1">The sequence shown here is derived from an EMBL/GenBank/DDBJ whole genome shotgun (WGS) entry which is preliminary data.</text>
</comment>
<dbReference type="PRINTS" id="PR00413">
    <property type="entry name" value="HADHALOGNASE"/>
</dbReference>
<dbReference type="Pfam" id="PF13419">
    <property type="entry name" value="HAD_2"/>
    <property type="match status" value="1"/>
</dbReference>
<dbReference type="SFLD" id="SFLDS00003">
    <property type="entry name" value="Haloacid_Dehalogenase"/>
    <property type="match status" value="1"/>
</dbReference>
<accession>A0A1Y2T6Q5</accession>
<dbReference type="InterPro" id="IPR023198">
    <property type="entry name" value="PGP-like_dom2"/>
</dbReference>
<evidence type="ECO:0000313" key="2">
    <source>
        <dbReference type="Proteomes" id="UP000194267"/>
    </source>
</evidence>
<dbReference type="SFLD" id="SFLDG01129">
    <property type="entry name" value="C1.5:_HAD__Beta-PGM__Phosphata"/>
    <property type="match status" value="1"/>
</dbReference>
<dbReference type="Gene3D" id="3.40.50.1000">
    <property type="entry name" value="HAD superfamily/HAD-like"/>
    <property type="match status" value="1"/>
</dbReference>
<dbReference type="NCBIfam" id="NF009804">
    <property type="entry name" value="PRK13288.1"/>
    <property type="match status" value="1"/>
</dbReference>
<reference evidence="2" key="1">
    <citation type="submission" date="2016-04" db="EMBL/GenBank/DDBJ databases">
        <authorList>
            <person name="Antunes L.P."/>
            <person name="Martins L.F."/>
            <person name="Pereira R.V."/>
            <person name="Thomas A.M."/>
            <person name="Barbosa D."/>
            <person name="Nascimento L."/>
            <person name="Silva G.M."/>
            <person name="Condomitti G.W."/>
            <person name="Digiampietri L.A."/>
            <person name="Lombardi K.C."/>
            <person name="Ramos P.L."/>
            <person name="Quaggio R.B."/>
            <person name="Oliveira J.C."/>
            <person name="Pascon R.C."/>
            <person name="Cruz J.B."/>
            <person name="Silva A.M."/>
            <person name="Setubal J.C."/>
        </authorList>
    </citation>
    <scope>NUCLEOTIDE SEQUENCE [LARGE SCALE GENOMIC DNA]</scope>
</reference>
<dbReference type="NCBIfam" id="TIGR01509">
    <property type="entry name" value="HAD-SF-IA-v3"/>
    <property type="match status" value="1"/>
</dbReference>